<organism evidence="4">
    <name type="scientific">Leptocylindrus danicus</name>
    <dbReference type="NCBI Taxonomy" id="163516"/>
    <lineage>
        <taxon>Eukaryota</taxon>
        <taxon>Sar</taxon>
        <taxon>Stramenopiles</taxon>
        <taxon>Ochrophyta</taxon>
        <taxon>Bacillariophyta</taxon>
        <taxon>Coscinodiscophyceae</taxon>
        <taxon>Chaetocerotophycidae</taxon>
        <taxon>Leptocylindrales</taxon>
        <taxon>Leptocylindraceae</taxon>
        <taxon>Leptocylindrus</taxon>
    </lineage>
</organism>
<dbReference type="AlphaFoldDB" id="A0A7S2K3P7"/>
<proteinExistence type="predicted"/>
<dbReference type="SUPFAM" id="SSF46689">
    <property type="entry name" value="Homeodomain-like"/>
    <property type="match status" value="1"/>
</dbReference>
<dbReference type="GO" id="GO:0000981">
    <property type="term" value="F:DNA-binding transcription factor activity, RNA polymerase II-specific"/>
    <property type="evidence" value="ECO:0007669"/>
    <property type="project" value="TreeGrafter"/>
</dbReference>
<reference evidence="4" key="1">
    <citation type="submission" date="2021-01" db="EMBL/GenBank/DDBJ databases">
        <authorList>
            <person name="Corre E."/>
            <person name="Pelletier E."/>
            <person name="Niang G."/>
            <person name="Scheremetjew M."/>
            <person name="Finn R."/>
            <person name="Kale V."/>
            <person name="Holt S."/>
            <person name="Cochrane G."/>
            <person name="Meng A."/>
            <person name="Brown T."/>
            <person name="Cohen L."/>
        </authorList>
    </citation>
    <scope>NUCLEOTIDE SEQUENCE</scope>
    <source>
        <strain evidence="4">B650</strain>
    </source>
</reference>
<dbReference type="PANTHER" id="PTHR45614">
    <property type="entry name" value="MYB PROTEIN-RELATED"/>
    <property type="match status" value="1"/>
</dbReference>
<dbReference type="CDD" id="cd00167">
    <property type="entry name" value="SANT"/>
    <property type="match status" value="1"/>
</dbReference>
<feature type="region of interest" description="Disordered" evidence="1">
    <location>
        <begin position="225"/>
        <end position="255"/>
    </location>
</feature>
<dbReference type="InterPro" id="IPR050560">
    <property type="entry name" value="MYB_TF"/>
</dbReference>
<dbReference type="PROSITE" id="PS51294">
    <property type="entry name" value="HTH_MYB"/>
    <property type="match status" value="1"/>
</dbReference>
<sequence length="359" mass="40026">MWSNAEDKMIIKLHREHGNRWRFISSFIPGRTDNAVKNRFNTLSRKNSLDIFLHEGNKNEDIAVRPFHPPRKRSAGVNNVAMGAKKKMKTDNPKKPMPSTTKDVEFKDSRSKDSTKQVVAKKPVVSAGHGQHIARPSTPPTVPKSLAYVSAHLSQMMATQKAKRPNSNTQNIKQHKVVEEANPRPYSFNHVMKYQPMPNLFHRAIYPPYFIENLKPTVVPAAVTGSKKEKQTTSSQPGSSQHATASLTKAPPRLVPKIVTPRDEEHHSKSDDRKSAQSLVFKVEEDKAMVDGEPLVPLPYFPALPNRATDEAKFWDVLSPLNFFQGKNVALPPLDGEVSEFLSQSFGYAEGGPAVGVLV</sequence>
<dbReference type="Gene3D" id="1.10.10.60">
    <property type="entry name" value="Homeodomain-like"/>
    <property type="match status" value="1"/>
</dbReference>
<dbReference type="EMBL" id="HBGY01007015">
    <property type="protein sequence ID" value="CAD9564145.1"/>
    <property type="molecule type" value="Transcribed_RNA"/>
</dbReference>
<gene>
    <name evidence="4" type="ORF">LDAN0321_LOCUS4348</name>
</gene>
<evidence type="ECO:0008006" key="5">
    <source>
        <dbReference type="Google" id="ProtNLM"/>
    </source>
</evidence>
<name>A0A7S2K3P7_9STRA</name>
<dbReference type="InterPro" id="IPR017930">
    <property type="entry name" value="Myb_dom"/>
</dbReference>
<evidence type="ECO:0000256" key="1">
    <source>
        <dbReference type="SAM" id="MobiDB-lite"/>
    </source>
</evidence>
<dbReference type="SMART" id="SM00717">
    <property type="entry name" value="SANT"/>
    <property type="match status" value="1"/>
</dbReference>
<feature type="compositionally biased region" description="Polar residues" evidence="1">
    <location>
        <begin position="232"/>
        <end position="247"/>
    </location>
</feature>
<dbReference type="InterPro" id="IPR009057">
    <property type="entry name" value="Homeodomain-like_sf"/>
</dbReference>
<dbReference type="GO" id="GO:0005634">
    <property type="term" value="C:nucleus"/>
    <property type="evidence" value="ECO:0007669"/>
    <property type="project" value="TreeGrafter"/>
</dbReference>
<evidence type="ECO:0000259" key="2">
    <source>
        <dbReference type="PROSITE" id="PS50090"/>
    </source>
</evidence>
<feature type="domain" description="HTH myb-type" evidence="3">
    <location>
        <begin position="1"/>
        <end position="48"/>
    </location>
</feature>
<evidence type="ECO:0000259" key="3">
    <source>
        <dbReference type="PROSITE" id="PS51294"/>
    </source>
</evidence>
<feature type="compositionally biased region" description="Basic and acidic residues" evidence="1">
    <location>
        <begin position="102"/>
        <end position="115"/>
    </location>
</feature>
<dbReference type="InterPro" id="IPR001005">
    <property type="entry name" value="SANT/Myb"/>
</dbReference>
<dbReference type="GO" id="GO:0000978">
    <property type="term" value="F:RNA polymerase II cis-regulatory region sequence-specific DNA binding"/>
    <property type="evidence" value="ECO:0007669"/>
    <property type="project" value="TreeGrafter"/>
</dbReference>
<accession>A0A7S2K3P7</accession>
<feature type="domain" description="Myb-like" evidence="2">
    <location>
        <begin position="1"/>
        <end position="44"/>
    </location>
</feature>
<protein>
    <recommendedName>
        <fullName evidence="5">Myb-like domain-containing protein</fullName>
    </recommendedName>
</protein>
<dbReference type="Pfam" id="PF00249">
    <property type="entry name" value="Myb_DNA-binding"/>
    <property type="match status" value="1"/>
</dbReference>
<evidence type="ECO:0000313" key="4">
    <source>
        <dbReference type="EMBL" id="CAD9564145.1"/>
    </source>
</evidence>
<dbReference type="PROSITE" id="PS50090">
    <property type="entry name" value="MYB_LIKE"/>
    <property type="match status" value="1"/>
</dbReference>
<feature type="region of interest" description="Disordered" evidence="1">
    <location>
        <begin position="86"/>
        <end position="142"/>
    </location>
</feature>